<dbReference type="STRING" id="61424.A0A2T9Y8F7"/>
<feature type="compositionally biased region" description="Basic and acidic residues" evidence="1">
    <location>
        <begin position="542"/>
        <end position="578"/>
    </location>
</feature>
<feature type="transmembrane region" description="Helical" evidence="2">
    <location>
        <begin position="777"/>
        <end position="797"/>
    </location>
</feature>
<evidence type="ECO:0000313" key="3">
    <source>
        <dbReference type="EMBL" id="PVU88605.1"/>
    </source>
</evidence>
<keyword evidence="2" id="KW-1133">Transmembrane helix</keyword>
<comment type="caution">
    <text evidence="3">The sequence shown here is derived from an EMBL/GenBank/DDBJ whole genome shotgun (WGS) entry which is preliminary data.</text>
</comment>
<sequence>MNKKKPSSLAELRKLQKSKNKKVQPEQKTLSLKDAFSQIPNTRKLNGQVVDKNSALKNIKDQKPKLEIGSSYTNPFLKSFENDSLPESPFEIISKLEISDSQTTLAHIDLPVKIDGLQNFVPYESTKETNNDENEYSLIDTTNYYNSSNEESGAEEELYDPSMFKYTFESKRTIVGQNQNSKRKRNFDDEKSNPYSKGKTIKTNPETFKINDKTNNDVLDITGNELVPSETLVNTINQNDNIPSFSMIKSIKFVFAECNSILESLSDNETKLKVCSALGGMDTNGIAREFYDSLVMYEHYLVPQGPTDSLSDKKISFEKYKNAFESLLKLQRINPVKYKYFYMFSKLIKVCFVMNNTGTTKNKQTNEPAFEDQQIDEHMNDFQQVGYISQPTRGLKSSLKKGGIEFDVSESLKDVNSRNIEGSKESVLKVVGEKNINSLKDFILKFVESQRNDIHYLFAPSLFVNSGLIMADSKLSKVFTQNSDPILEKSSLESIKQKWILEIDGLLFTENYFKISNSLQKLNIEIDTNKQSTDEQPIPNQKDNKTPKTPPKDNPENQKDLTEKEKDIGINKDPKIDVPDTNIADDNNKNEKQQDAQRPEPKPDVQKPEPKPDVQKPEPKPEKEKPDVTAPEKEKPDVTTPEKENPQEKVPEKEKPEEKVPEKENPEEKVPEKAPEKESSEENDNEKVPEGEKNEGIKNEKAQSSNCKSNGICIKCNLISEGKKEYCKQENGFYKMEYICPATDTNIHTDTIQIDGKQFYVEYRPCNNIGEFSKSQFFKFESLFLILGILAVIAQQLRKNYLRKHRKYTRI</sequence>
<reference evidence="3 4" key="1">
    <citation type="journal article" date="2018" name="MBio">
        <title>Comparative Genomics Reveals the Core Gene Toolbox for the Fungus-Insect Symbiosis.</title>
        <authorList>
            <person name="Wang Y."/>
            <person name="Stata M."/>
            <person name="Wang W."/>
            <person name="Stajich J.E."/>
            <person name="White M.M."/>
            <person name="Moncalvo J.M."/>
        </authorList>
    </citation>
    <scope>NUCLEOTIDE SEQUENCE [LARGE SCALE GENOMIC DNA]</scope>
    <source>
        <strain evidence="3 4">AUS-77-4</strain>
    </source>
</reference>
<keyword evidence="2" id="KW-0472">Membrane</keyword>
<accession>A0A2T9Y8F7</accession>
<name>A0A2T9Y8F7_9FUNG</name>
<dbReference type="AlphaFoldDB" id="A0A2T9Y8F7"/>
<keyword evidence="2" id="KW-0812">Transmembrane</keyword>
<evidence type="ECO:0000313" key="4">
    <source>
        <dbReference type="Proteomes" id="UP000245699"/>
    </source>
</evidence>
<protein>
    <submittedName>
        <fullName evidence="3">Uncharacterized protein</fullName>
    </submittedName>
</protein>
<evidence type="ECO:0000256" key="1">
    <source>
        <dbReference type="SAM" id="MobiDB-lite"/>
    </source>
</evidence>
<feature type="region of interest" description="Disordered" evidence="1">
    <location>
        <begin position="1"/>
        <end position="29"/>
    </location>
</feature>
<organism evidence="3 4">
    <name type="scientific">Furculomyces boomerangus</name>
    <dbReference type="NCBI Taxonomy" id="61424"/>
    <lineage>
        <taxon>Eukaryota</taxon>
        <taxon>Fungi</taxon>
        <taxon>Fungi incertae sedis</taxon>
        <taxon>Zoopagomycota</taxon>
        <taxon>Kickxellomycotina</taxon>
        <taxon>Harpellomycetes</taxon>
        <taxon>Harpellales</taxon>
        <taxon>Harpellaceae</taxon>
        <taxon>Furculomyces</taxon>
    </lineage>
</organism>
<feature type="region of interest" description="Disordered" evidence="1">
    <location>
        <begin position="530"/>
        <end position="703"/>
    </location>
</feature>
<dbReference type="Proteomes" id="UP000245699">
    <property type="component" value="Unassembled WGS sequence"/>
</dbReference>
<feature type="compositionally biased region" description="Basic and acidic residues" evidence="1">
    <location>
        <begin position="586"/>
        <end position="701"/>
    </location>
</feature>
<evidence type="ECO:0000256" key="2">
    <source>
        <dbReference type="SAM" id="Phobius"/>
    </source>
</evidence>
<keyword evidence="4" id="KW-1185">Reference proteome</keyword>
<gene>
    <name evidence="3" type="ORF">BB559_005503</name>
</gene>
<dbReference type="EMBL" id="MBFT01000608">
    <property type="protein sequence ID" value="PVU88605.1"/>
    <property type="molecule type" value="Genomic_DNA"/>
</dbReference>
<feature type="compositionally biased region" description="Polar residues" evidence="1">
    <location>
        <begin position="530"/>
        <end position="541"/>
    </location>
</feature>
<feature type="region of interest" description="Disordered" evidence="1">
    <location>
        <begin position="175"/>
        <end position="203"/>
    </location>
</feature>
<proteinExistence type="predicted"/>